<evidence type="ECO:0000259" key="5">
    <source>
        <dbReference type="Pfam" id="PF02631"/>
    </source>
</evidence>
<dbReference type="GO" id="GO:0006282">
    <property type="term" value="P:regulation of DNA repair"/>
    <property type="evidence" value="ECO:0007669"/>
    <property type="project" value="InterPro"/>
</dbReference>
<organism evidence="7 8">
    <name type="scientific">Mesonia phycicola</name>
    <dbReference type="NCBI Taxonomy" id="579105"/>
    <lineage>
        <taxon>Bacteria</taxon>
        <taxon>Pseudomonadati</taxon>
        <taxon>Bacteroidota</taxon>
        <taxon>Flavobacteriia</taxon>
        <taxon>Flavobacteriales</taxon>
        <taxon>Flavobacteriaceae</taxon>
        <taxon>Mesonia</taxon>
    </lineage>
</organism>
<dbReference type="STRING" id="579105.SAMN04488096_10387"/>
<accession>A0A1M6CP68</accession>
<dbReference type="Proteomes" id="UP000184225">
    <property type="component" value="Unassembled WGS sequence"/>
</dbReference>
<dbReference type="OrthoDB" id="1523826at2"/>
<dbReference type="Pfam" id="PF02631">
    <property type="entry name" value="RecX_HTH2"/>
    <property type="match status" value="1"/>
</dbReference>
<dbReference type="InterPro" id="IPR053925">
    <property type="entry name" value="RecX_HTH_3rd"/>
</dbReference>
<dbReference type="GO" id="GO:0005737">
    <property type="term" value="C:cytoplasm"/>
    <property type="evidence" value="ECO:0007669"/>
    <property type="project" value="UniProtKB-SubCell"/>
</dbReference>
<comment type="similarity">
    <text evidence="2">Belongs to the RecX family.</text>
</comment>
<evidence type="ECO:0000259" key="6">
    <source>
        <dbReference type="Pfam" id="PF21981"/>
    </source>
</evidence>
<sequence length="159" mass="19269">MKKEKQTSYTLKEATAKLMKFCAYQDRCHKEVESKLREMNMIPEARQEIIYQLIQENFLNEERFAKSYARGKFNIKKWGKIRIIRELKLRNISRFNIESAIREIPENEYLSTFHALAEKKWNNTNENSTIKKKKKVADYLFYRGWESNLVYEKLNELEE</sequence>
<dbReference type="PANTHER" id="PTHR33602:SF1">
    <property type="entry name" value="REGULATORY PROTEIN RECX FAMILY PROTEIN"/>
    <property type="match status" value="1"/>
</dbReference>
<dbReference type="AlphaFoldDB" id="A0A1M6CP68"/>
<comment type="subcellular location">
    <subcellularLocation>
        <location evidence="1">Cytoplasm</location>
    </subcellularLocation>
</comment>
<name>A0A1M6CP68_9FLAO</name>
<evidence type="ECO:0000256" key="2">
    <source>
        <dbReference type="ARBA" id="ARBA00009695"/>
    </source>
</evidence>
<dbReference type="EMBL" id="FQYY01000003">
    <property type="protein sequence ID" value="SHI62693.1"/>
    <property type="molecule type" value="Genomic_DNA"/>
</dbReference>
<keyword evidence="4" id="KW-0963">Cytoplasm</keyword>
<evidence type="ECO:0000313" key="8">
    <source>
        <dbReference type="Proteomes" id="UP000184225"/>
    </source>
</evidence>
<dbReference type="Pfam" id="PF21981">
    <property type="entry name" value="RecX_HTH3"/>
    <property type="match status" value="1"/>
</dbReference>
<keyword evidence="8" id="KW-1185">Reference proteome</keyword>
<dbReference type="InterPro" id="IPR036388">
    <property type="entry name" value="WH-like_DNA-bd_sf"/>
</dbReference>
<reference evidence="7 8" key="1">
    <citation type="submission" date="2016-11" db="EMBL/GenBank/DDBJ databases">
        <authorList>
            <person name="Jaros S."/>
            <person name="Januszkiewicz K."/>
            <person name="Wedrychowicz H."/>
        </authorList>
    </citation>
    <scope>NUCLEOTIDE SEQUENCE [LARGE SCALE GENOMIC DNA]</scope>
    <source>
        <strain evidence="7 8">DSM 21425</strain>
    </source>
</reference>
<evidence type="ECO:0000256" key="4">
    <source>
        <dbReference type="ARBA" id="ARBA00022490"/>
    </source>
</evidence>
<evidence type="ECO:0000256" key="3">
    <source>
        <dbReference type="ARBA" id="ARBA00018111"/>
    </source>
</evidence>
<dbReference type="InterPro" id="IPR003783">
    <property type="entry name" value="Regulatory_RecX"/>
</dbReference>
<proteinExistence type="inferred from homology"/>
<dbReference type="PANTHER" id="PTHR33602">
    <property type="entry name" value="REGULATORY PROTEIN RECX FAMILY PROTEIN"/>
    <property type="match status" value="1"/>
</dbReference>
<gene>
    <name evidence="7" type="ORF">SAMN04488096_10387</name>
</gene>
<feature type="domain" description="RecX third three-helical" evidence="6">
    <location>
        <begin position="108"/>
        <end position="152"/>
    </location>
</feature>
<dbReference type="RefSeq" id="WP_073148915.1">
    <property type="nucleotide sequence ID" value="NZ_FQYY01000003.1"/>
</dbReference>
<evidence type="ECO:0000313" key="7">
    <source>
        <dbReference type="EMBL" id="SHI62693.1"/>
    </source>
</evidence>
<evidence type="ECO:0000256" key="1">
    <source>
        <dbReference type="ARBA" id="ARBA00004496"/>
    </source>
</evidence>
<dbReference type="Gene3D" id="1.10.10.10">
    <property type="entry name" value="Winged helix-like DNA-binding domain superfamily/Winged helix DNA-binding domain"/>
    <property type="match status" value="2"/>
</dbReference>
<dbReference type="InterPro" id="IPR053924">
    <property type="entry name" value="RecX_HTH_2nd"/>
</dbReference>
<protein>
    <recommendedName>
        <fullName evidence="3">Regulatory protein RecX</fullName>
    </recommendedName>
</protein>
<feature type="domain" description="RecX second three-helical" evidence="5">
    <location>
        <begin position="60"/>
        <end position="100"/>
    </location>
</feature>